<dbReference type="GO" id="GO:0000981">
    <property type="term" value="F:DNA-binding transcription factor activity, RNA polymerase II-specific"/>
    <property type="evidence" value="ECO:0007669"/>
    <property type="project" value="TreeGrafter"/>
</dbReference>
<dbReference type="KEGG" id="lww:102732435"/>
<dbReference type="InterPro" id="IPR002110">
    <property type="entry name" value="Ankyrin_rpt"/>
</dbReference>
<keyword evidence="6" id="KW-0539">Nucleus</keyword>
<evidence type="ECO:0000313" key="11">
    <source>
        <dbReference type="RefSeq" id="XP_030876561.1"/>
    </source>
</evidence>
<dbReference type="InterPro" id="IPR047096">
    <property type="entry name" value="NF-kB_p105_DD"/>
</dbReference>
<evidence type="ECO:0000256" key="3">
    <source>
        <dbReference type="ARBA" id="ARBA00023125"/>
    </source>
</evidence>
<dbReference type="PROSITE" id="PS50254">
    <property type="entry name" value="REL_2"/>
    <property type="match status" value="1"/>
</dbReference>
<sequence length="811" mass="87348">MAEDDTYLGGHEQMFHLDPLTHTIFNPELFQPEMPLPTADGPYLQILEQPKQRGFRFRYVCEGPSHGGLPGASSEKNKKSYPQVKICNYVGPAKIIVQLVTNGKNIHLHAHSLVGKHCEDGICTVTAGPKDMVVGLACFLLNITVGSSSVLEYSYSSRLTCESFEMQGNCQSFRLIDHLVFLRIYPSRGRTPSLAESLLKKQHQQQQQNTEKAKHHEVSVVLLAISGYGFPHYGFPTYGGITFHPGTTKSNAGMKHGTIDTPSKNDSEGCGKSVDREAASLPGKVTEPAEQDKESSTGDDEVTLTYTVGVKEENSGFQDNLFLEKAMQLAKRHANALFDYAVTGDVKMLLAVQRHLTAVQDENGDSVLHLAIIHLHAQLVRDLLEVTSGLISDDIINMRNDLYQTPLHLAVITKQEAVVEDLLRAGADLSLLDRLGNSVLHLAAKEGQDKILSILLKHKKAALLLDHPNGEGLNAIHVAVTSNSMPCLLLLAAAGADVNAQERKSGRTALHLAVERDNISLAGCLLLEGDAHVDSTTYDGTTALHIAAGRGSTRLAALLKAAGADPLVENFEPLYDLDDSWEKDGEDEGVVPGTTPLDMATNWQVFDILNGKPYEPEFTSDDLLAQGDMKQLTEDAKLQLYKLLEIPDPDKNWATLAQKLGLGILNNAFRLSPAPSKTLMDNYEVSGGTVRELVEALRQMGYTEAIEVIQAAFCAPGTAAPGPGKVAPQTLSLPLSPASTRSPVGKGRTEPAPEVTSCSPGCVSASWAVAVLPTIVPCPVCLSPLQLTGAPLCASPDAAGQVGYSPQEQSH</sequence>
<feature type="compositionally biased region" description="Basic and acidic residues" evidence="8">
    <location>
        <begin position="263"/>
        <end position="278"/>
    </location>
</feature>
<dbReference type="CDD" id="cd08797">
    <property type="entry name" value="Death_NFkB1_p105"/>
    <property type="match status" value="1"/>
</dbReference>
<dbReference type="InterPro" id="IPR036770">
    <property type="entry name" value="Ankyrin_rpt-contain_sf"/>
</dbReference>
<keyword evidence="10" id="KW-1185">Reference proteome</keyword>
<dbReference type="Pfam" id="PF00023">
    <property type="entry name" value="Ank"/>
    <property type="match status" value="2"/>
</dbReference>
<accession>A0A7F8Q7P1</accession>
<feature type="repeat" description="ANK" evidence="7">
    <location>
        <begin position="539"/>
        <end position="571"/>
    </location>
</feature>
<dbReference type="GeneID" id="102732435"/>
<dbReference type="InterPro" id="IPR000488">
    <property type="entry name" value="Death_dom"/>
</dbReference>
<feature type="repeat" description="ANK" evidence="7">
    <location>
        <begin position="471"/>
        <end position="503"/>
    </location>
</feature>
<dbReference type="SMART" id="SM00248">
    <property type="entry name" value="ANK"/>
    <property type="match status" value="6"/>
</dbReference>
<dbReference type="OrthoDB" id="10254686at2759"/>
<dbReference type="Pfam" id="PF00531">
    <property type="entry name" value="Death"/>
    <property type="match status" value="1"/>
</dbReference>
<feature type="repeat" description="ANK" evidence="7">
    <location>
        <begin position="435"/>
        <end position="467"/>
    </location>
</feature>
<feature type="domain" description="RHD" evidence="9">
    <location>
        <begin position="39"/>
        <end position="133"/>
    </location>
</feature>
<dbReference type="RefSeq" id="XP_030876561.1">
    <property type="nucleotide sequence ID" value="XM_031020701.1"/>
</dbReference>
<dbReference type="Gene3D" id="1.10.533.10">
    <property type="entry name" value="Death Domain, Fas"/>
    <property type="match status" value="1"/>
</dbReference>
<dbReference type="InterPro" id="IPR011539">
    <property type="entry name" value="RHD_DNA_bind_dom"/>
</dbReference>
<evidence type="ECO:0000256" key="1">
    <source>
        <dbReference type="ARBA" id="ARBA00004123"/>
    </source>
</evidence>
<evidence type="ECO:0000256" key="7">
    <source>
        <dbReference type="PROSITE-ProRule" id="PRU00023"/>
    </source>
</evidence>
<evidence type="ECO:0000259" key="9">
    <source>
        <dbReference type="PROSITE" id="PS50254"/>
    </source>
</evidence>
<dbReference type="PROSITE" id="PS50297">
    <property type="entry name" value="ANK_REP_REGION"/>
    <property type="match status" value="5"/>
</dbReference>
<dbReference type="GO" id="GO:0035525">
    <property type="term" value="C:NF-kappaB p50/p65 complex"/>
    <property type="evidence" value="ECO:0007669"/>
    <property type="project" value="TreeGrafter"/>
</dbReference>
<dbReference type="FunFam" id="1.10.533.10:FF:000018">
    <property type="entry name" value="Nuclear factor NF-kappa-B p105 subunit isoform 1"/>
    <property type="match status" value="1"/>
</dbReference>
<dbReference type="SUPFAM" id="SSF48403">
    <property type="entry name" value="Ankyrin repeat"/>
    <property type="match status" value="1"/>
</dbReference>
<name>A0A7F8Q7P1_LEPWE</name>
<dbReference type="Gene3D" id="2.60.40.340">
    <property type="entry name" value="Rel homology domain (RHD), DNA-binding domain"/>
    <property type="match status" value="1"/>
</dbReference>
<keyword evidence="3" id="KW-0238">DNA-binding</keyword>
<evidence type="ECO:0000256" key="6">
    <source>
        <dbReference type="ARBA" id="ARBA00023242"/>
    </source>
</evidence>
<keyword evidence="7" id="KW-0040">ANK repeat</keyword>
<dbReference type="GO" id="GO:0007165">
    <property type="term" value="P:signal transduction"/>
    <property type="evidence" value="ECO:0007669"/>
    <property type="project" value="InterPro"/>
</dbReference>
<feature type="compositionally biased region" description="Polar residues" evidence="8">
    <location>
        <begin position="729"/>
        <end position="742"/>
    </location>
</feature>
<reference evidence="11" key="1">
    <citation type="submission" date="2025-08" db="UniProtKB">
        <authorList>
            <consortium name="RefSeq"/>
        </authorList>
    </citation>
    <scope>IDENTIFICATION</scope>
    <source>
        <tissue evidence="11">Liver</tissue>
    </source>
</reference>
<dbReference type="Pfam" id="PF12796">
    <property type="entry name" value="Ank_2"/>
    <property type="match status" value="1"/>
</dbReference>
<comment type="subcellular location">
    <subcellularLocation>
        <location evidence="1">Nucleus</location>
    </subcellularLocation>
</comment>
<protein>
    <submittedName>
        <fullName evidence="11">Nuclear factor NF-kappa-B p105 subunit-like</fullName>
    </submittedName>
</protein>
<dbReference type="SUPFAM" id="SSF49417">
    <property type="entry name" value="p53-like transcription factors"/>
    <property type="match status" value="1"/>
</dbReference>
<dbReference type="Proteomes" id="UP000245341">
    <property type="component" value="Unplaced"/>
</dbReference>
<gene>
    <name evidence="11" type="primary">LOC102732435</name>
</gene>
<dbReference type="InterPro" id="IPR008967">
    <property type="entry name" value="p53-like_TF_DNA-bd_sf"/>
</dbReference>
<dbReference type="PROSITE" id="PS50088">
    <property type="entry name" value="ANK_REPEAT"/>
    <property type="match status" value="5"/>
</dbReference>
<dbReference type="Gene3D" id="1.25.40.20">
    <property type="entry name" value="Ankyrin repeat-containing domain"/>
    <property type="match status" value="1"/>
</dbReference>
<dbReference type="AlphaFoldDB" id="A0A7F8Q7P1"/>
<feature type="repeat" description="ANK" evidence="7">
    <location>
        <begin position="505"/>
        <end position="538"/>
    </location>
</feature>
<feature type="region of interest" description="Disordered" evidence="8">
    <location>
        <begin position="725"/>
        <end position="755"/>
    </location>
</feature>
<feature type="repeat" description="ANK" evidence="7">
    <location>
        <begin position="402"/>
        <end position="434"/>
    </location>
</feature>
<keyword evidence="5" id="KW-0804">Transcription</keyword>
<dbReference type="GO" id="GO:0000978">
    <property type="term" value="F:RNA polymerase II cis-regulatory region sequence-specific DNA binding"/>
    <property type="evidence" value="ECO:0007669"/>
    <property type="project" value="TreeGrafter"/>
</dbReference>
<dbReference type="GO" id="GO:0005737">
    <property type="term" value="C:cytoplasm"/>
    <property type="evidence" value="ECO:0007669"/>
    <property type="project" value="InterPro"/>
</dbReference>
<evidence type="ECO:0000256" key="4">
    <source>
        <dbReference type="ARBA" id="ARBA00023159"/>
    </source>
</evidence>
<dbReference type="PANTHER" id="PTHR24169:SF9">
    <property type="entry name" value="NUCLEAR FACTOR NF-KAPPA-B P105 SUBUNIT"/>
    <property type="match status" value="1"/>
</dbReference>
<dbReference type="InterPro" id="IPR011029">
    <property type="entry name" value="DEATH-like_dom_sf"/>
</dbReference>
<dbReference type="FunFam" id="1.25.40.20:FF:000103">
    <property type="entry name" value="Nuclear factor NF-kappa-B p105 subunit isoform 1"/>
    <property type="match status" value="1"/>
</dbReference>
<dbReference type="SMART" id="SM00005">
    <property type="entry name" value="DEATH"/>
    <property type="match status" value="1"/>
</dbReference>
<dbReference type="InterPro" id="IPR000451">
    <property type="entry name" value="NFkB/Dor"/>
</dbReference>
<evidence type="ECO:0000256" key="2">
    <source>
        <dbReference type="ARBA" id="ARBA00023015"/>
    </source>
</evidence>
<feature type="region of interest" description="Disordered" evidence="8">
    <location>
        <begin position="252"/>
        <end position="300"/>
    </location>
</feature>
<keyword evidence="2" id="KW-0805">Transcription regulation</keyword>
<dbReference type="SUPFAM" id="SSF47986">
    <property type="entry name" value="DEATH domain"/>
    <property type="match status" value="1"/>
</dbReference>
<dbReference type="PANTHER" id="PTHR24169">
    <property type="entry name" value="NUCLEAR FACTOR NF-KAPPA-B PROTEIN"/>
    <property type="match status" value="1"/>
</dbReference>
<dbReference type="Pfam" id="PF00554">
    <property type="entry name" value="RHD_DNA_bind"/>
    <property type="match status" value="1"/>
</dbReference>
<dbReference type="InterPro" id="IPR030492">
    <property type="entry name" value="RHD_CS"/>
</dbReference>
<keyword evidence="4" id="KW-0010">Activator</keyword>
<organism evidence="10 11">
    <name type="scientific">Leptonychotes weddellii</name>
    <name type="common">Weddell seal</name>
    <name type="synonym">Otaria weddellii</name>
    <dbReference type="NCBI Taxonomy" id="9713"/>
    <lineage>
        <taxon>Eukaryota</taxon>
        <taxon>Metazoa</taxon>
        <taxon>Chordata</taxon>
        <taxon>Craniata</taxon>
        <taxon>Vertebrata</taxon>
        <taxon>Euteleostomi</taxon>
        <taxon>Mammalia</taxon>
        <taxon>Eutheria</taxon>
        <taxon>Laurasiatheria</taxon>
        <taxon>Carnivora</taxon>
        <taxon>Caniformia</taxon>
        <taxon>Pinnipedia</taxon>
        <taxon>Phocidae</taxon>
        <taxon>Monachinae</taxon>
        <taxon>Lobodontini</taxon>
        <taxon>Leptonychotes</taxon>
    </lineage>
</organism>
<dbReference type="PROSITE" id="PS01204">
    <property type="entry name" value="REL_1"/>
    <property type="match status" value="1"/>
</dbReference>
<evidence type="ECO:0000256" key="8">
    <source>
        <dbReference type="SAM" id="MobiDB-lite"/>
    </source>
</evidence>
<dbReference type="InterPro" id="IPR037059">
    <property type="entry name" value="RHD_DNA_bind_dom_sf"/>
</dbReference>
<proteinExistence type="predicted"/>
<evidence type="ECO:0000313" key="10">
    <source>
        <dbReference type="Proteomes" id="UP000245341"/>
    </source>
</evidence>
<evidence type="ECO:0000256" key="5">
    <source>
        <dbReference type="ARBA" id="ARBA00023163"/>
    </source>
</evidence>